<dbReference type="InterPro" id="IPR002173">
    <property type="entry name" value="Carboh/pur_kinase_PfkB_CS"/>
</dbReference>
<dbReference type="EC" id="2.7.1.144" evidence="7"/>
<evidence type="ECO:0000256" key="3">
    <source>
        <dbReference type="ARBA" id="ARBA00022741"/>
    </source>
</evidence>
<dbReference type="CDD" id="cd01164">
    <property type="entry name" value="FruK_PfkB_like"/>
    <property type="match status" value="1"/>
</dbReference>
<reference evidence="10 11" key="1">
    <citation type="submission" date="2020-08" db="EMBL/GenBank/DDBJ databases">
        <title>Genome public.</title>
        <authorList>
            <person name="Liu C."/>
            <person name="Sun Q."/>
        </authorList>
    </citation>
    <scope>NUCLEOTIDE SEQUENCE [LARGE SCALE GENOMIC DNA]</scope>
    <source>
        <strain evidence="10 11">BX0805</strain>
    </source>
</reference>
<dbReference type="PANTHER" id="PTHR46566:SF1">
    <property type="entry name" value="1-PHOSPHOFRUCTOKINASE"/>
    <property type="match status" value="1"/>
</dbReference>
<evidence type="ECO:0000313" key="11">
    <source>
        <dbReference type="Proteomes" id="UP000621540"/>
    </source>
</evidence>
<evidence type="ECO:0000256" key="8">
    <source>
        <dbReference type="RuleBase" id="RU369061"/>
    </source>
</evidence>
<dbReference type="InterPro" id="IPR011611">
    <property type="entry name" value="PfkB_dom"/>
</dbReference>
<dbReference type="PIRSF" id="PIRSF000535">
    <property type="entry name" value="1PFK/6PFK/LacC"/>
    <property type="match status" value="1"/>
</dbReference>
<dbReference type="InterPro" id="IPR017583">
    <property type="entry name" value="Tagatose/fructose_Pkinase"/>
</dbReference>
<comment type="catalytic activity">
    <reaction evidence="7">
        <text>D-tagatofuranose 6-phosphate + ATP = D-tagatofuranose 1,6-bisphosphate + ADP + H(+)</text>
        <dbReference type="Rhea" id="RHEA:12420"/>
        <dbReference type="ChEBI" id="CHEBI:15378"/>
        <dbReference type="ChEBI" id="CHEBI:30616"/>
        <dbReference type="ChEBI" id="CHEBI:58694"/>
        <dbReference type="ChEBI" id="CHEBI:58695"/>
        <dbReference type="ChEBI" id="CHEBI:456216"/>
        <dbReference type="EC" id="2.7.1.144"/>
    </reaction>
</comment>
<gene>
    <name evidence="10" type="primary">pfkB</name>
    <name evidence="10" type="ORF">H8Z76_03665</name>
</gene>
<evidence type="ECO:0000256" key="6">
    <source>
        <dbReference type="ARBA" id="ARBA00047745"/>
    </source>
</evidence>
<evidence type="ECO:0000313" key="10">
    <source>
        <dbReference type="EMBL" id="MBC5753132.1"/>
    </source>
</evidence>
<dbReference type="Proteomes" id="UP000621540">
    <property type="component" value="Unassembled WGS sequence"/>
</dbReference>
<keyword evidence="7" id="KW-0423">Lactose metabolism</keyword>
<evidence type="ECO:0000256" key="5">
    <source>
        <dbReference type="ARBA" id="ARBA00022840"/>
    </source>
</evidence>
<evidence type="ECO:0000256" key="7">
    <source>
        <dbReference type="PIRNR" id="PIRNR000535"/>
    </source>
</evidence>
<comment type="caution">
    <text evidence="10">The sequence shown here is derived from an EMBL/GenBank/DDBJ whole genome shotgun (WGS) entry which is preliminary data.</text>
</comment>
<comment type="pathway">
    <text evidence="7">Carbohydrate metabolism; D-tagatose 6-phosphate degradation; D-glyceraldehyde 3-phosphate and glycerone phosphate from D-tagatose 6-phosphate: step 1/2.</text>
</comment>
<keyword evidence="11" id="KW-1185">Reference proteome</keyword>
<dbReference type="PROSITE" id="PS00583">
    <property type="entry name" value="PFKB_KINASES_1"/>
    <property type="match status" value="1"/>
</dbReference>
<keyword evidence="4 8" id="KW-0418">Kinase</keyword>
<sequence>MIYTITFNPSLDYCIVVKDFKTGTINRTVREQIYPGGKGINVSIVLKNLGMPSTTLGFLGGFTGDEIERRLKEQKIRTDFIRVPEGMSRINVKMRSGVETEINGSGPVIGTDEMSRLYEKLALLKEGDTLVLAGSIPAGMPENVYQEILRTLEGKKIRTVVDATGALLRNVLSYHPFLVKPNHHELGALFDVKIDTKKDAAVYGEKLQQAGARNVLVSMGAKGAVLLTEDGQILEKDAPGGTLVNSVGAGDSMVAGFLAGYEKYKDYEKALWYGLCAGSASACGEGLATGAQVEKMLAEKI</sequence>
<organism evidence="10 11">
    <name type="scientific">Roseburia yibonii</name>
    <dbReference type="NCBI Taxonomy" id="2763063"/>
    <lineage>
        <taxon>Bacteria</taxon>
        <taxon>Bacillati</taxon>
        <taxon>Bacillota</taxon>
        <taxon>Clostridia</taxon>
        <taxon>Lachnospirales</taxon>
        <taxon>Lachnospiraceae</taxon>
        <taxon>Roseburia</taxon>
    </lineage>
</organism>
<keyword evidence="5 7" id="KW-0067">ATP-binding</keyword>
<feature type="domain" description="Carbohydrate kinase PfkB" evidence="9">
    <location>
        <begin position="8"/>
        <end position="289"/>
    </location>
</feature>
<keyword evidence="3 7" id="KW-0547">Nucleotide-binding</keyword>
<name>A0ABR7I893_9FIRM</name>
<dbReference type="Pfam" id="PF00294">
    <property type="entry name" value="PfkB"/>
    <property type="match status" value="1"/>
</dbReference>
<protein>
    <recommendedName>
        <fullName evidence="7">Tagatose-6-phosphate kinase</fullName>
        <ecNumber evidence="7">2.7.1.144</ecNumber>
    </recommendedName>
</protein>
<evidence type="ECO:0000259" key="9">
    <source>
        <dbReference type="Pfam" id="PF00294"/>
    </source>
</evidence>
<proteinExistence type="inferred from homology"/>
<comment type="function">
    <text evidence="8">Catalyzes the ATP-dependent phosphorylation of fructose-l-phosphate to fructose-l,6-bisphosphate.</text>
</comment>
<dbReference type="Gene3D" id="3.40.1190.20">
    <property type="match status" value="1"/>
</dbReference>
<dbReference type="EMBL" id="JACOQH010000002">
    <property type="protein sequence ID" value="MBC5753132.1"/>
    <property type="molecule type" value="Genomic_DNA"/>
</dbReference>
<comment type="similarity">
    <text evidence="1">Belongs to the carbohydrate kinase pfkB family.</text>
</comment>
<comment type="similarity">
    <text evidence="7">Belongs to the carbohydrate kinase PfkB family. LacC subfamily.</text>
</comment>
<keyword evidence="2 7" id="KW-0808">Transferase</keyword>
<comment type="catalytic activity">
    <reaction evidence="6 8">
        <text>beta-D-fructose 1-phosphate + ATP = beta-D-fructose 1,6-bisphosphate + ADP + H(+)</text>
        <dbReference type="Rhea" id="RHEA:14213"/>
        <dbReference type="ChEBI" id="CHEBI:15378"/>
        <dbReference type="ChEBI" id="CHEBI:30616"/>
        <dbReference type="ChEBI" id="CHEBI:32966"/>
        <dbReference type="ChEBI" id="CHEBI:138881"/>
        <dbReference type="ChEBI" id="CHEBI:456216"/>
        <dbReference type="EC" id="2.7.1.56"/>
    </reaction>
</comment>
<dbReference type="NCBIfam" id="TIGR03828">
    <property type="entry name" value="pfkB"/>
    <property type="match status" value="1"/>
</dbReference>
<dbReference type="GO" id="GO:0008662">
    <property type="term" value="F:1-phosphofructokinase activity"/>
    <property type="evidence" value="ECO:0007669"/>
    <property type="project" value="UniProtKB-EC"/>
</dbReference>
<dbReference type="InterPro" id="IPR029056">
    <property type="entry name" value="Ribokinase-like"/>
</dbReference>
<dbReference type="RefSeq" id="WP_022516238.1">
    <property type="nucleotide sequence ID" value="NZ_JACOQH010000002.1"/>
</dbReference>
<dbReference type="PROSITE" id="PS00584">
    <property type="entry name" value="PFKB_KINASES_2"/>
    <property type="match status" value="1"/>
</dbReference>
<evidence type="ECO:0000256" key="1">
    <source>
        <dbReference type="ARBA" id="ARBA00005380"/>
    </source>
</evidence>
<dbReference type="SUPFAM" id="SSF53613">
    <property type="entry name" value="Ribokinase-like"/>
    <property type="match status" value="1"/>
</dbReference>
<evidence type="ECO:0000256" key="2">
    <source>
        <dbReference type="ARBA" id="ARBA00022679"/>
    </source>
</evidence>
<dbReference type="NCBIfam" id="TIGR03168">
    <property type="entry name" value="1-PFK"/>
    <property type="match status" value="1"/>
</dbReference>
<dbReference type="PANTHER" id="PTHR46566">
    <property type="entry name" value="1-PHOSPHOFRUCTOKINASE-RELATED"/>
    <property type="match status" value="1"/>
</dbReference>
<dbReference type="InterPro" id="IPR022463">
    <property type="entry name" value="1-PFruKinase"/>
</dbReference>
<accession>A0ABR7I893</accession>
<evidence type="ECO:0000256" key="4">
    <source>
        <dbReference type="ARBA" id="ARBA00022777"/>
    </source>
</evidence>